<comment type="caution">
    <text evidence="12">The sequence shown here is derived from an EMBL/GenBank/DDBJ whole genome shotgun (WGS) entry which is preliminary data.</text>
</comment>
<keyword evidence="10" id="KW-0175">Coiled coil</keyword>
<comment type="similarity">
    <text evidence="2 9">Belongs to the RecN family.</text>
</comment>
<keyword evidence="5 9" id="KW-0227">DNA damage</keyword>
<dbReference type="CDD" id="cd03241">
    <property type="entry name" value="ABC_RecN"/>
    <property type="match status" value="2"/>
</dbReference>
<accession>A0ABR5SBL5</accession>
<keyword evidence="7 9" id="KW-0234">DNA repair</keyword>
<evidence type="ECO:0000256" key="3">
    <source>
        <dbReference type="ARBA" id="ARBA00021315"/>
    </source>
</evidence>
<feature type="coiled-coil region" evidence="10">
    <location>
        <begin position="324"/>
        <end position="365"/>
    </location>
</feature>
<protein>
    <recommendedName>
        <fullName evidence="3 9">DNA repair protein RecN</fullName>
    </recommendedName>
    <alternativeName>
        <fullName evidence="8 9">Recombination protein N</fullName>
    </alternativeName>
</protein>
<dbReference type="PANTHER" id="PTHR11059:SF0">
    <property type="entry name" value="DNA REPAIR PROTEIN RECN"/>
    <property type="match status" value="1"/>
</dbReference>
<gene>
    <name evidence="12" type="primary">recN</name>
    <name evidence="12" type="ORF">ASN18_2988</name>
</gene>
<evidence type="ECO:0000256" key="10">
    <source>
        <dbReference type="SAM" id="Coils"/>
    </source>
</evidence>
<keyword evidence="6" id="KW-0067">ATP-binding</keyword>
<dbReference type="InterPro" id="IPR003395">
    <property type="entry name" value="RecF/RecN/SMC_N"/>
</dbReference>
<evidence type="ECO:0000313" key="13">
    <source>
        <dbReference type="Proteomes" id="UP000060487"/>
    </source>
</evidence>
<proteinExistence type="inferred from homology"/>
<dbReference type="PIRSF" id="PIRSF003128">
    <property type="entry name" value="RecN"/>
    <property type="match status" value="1"/>
</dbReference>
<keyword evidence="4" id="KW-0547">Nucleotide-binding</keyword>
<dbReference type="Proteomes" id="UP000060487">
    <property type="component" value="Unassembled WGS sequence"/>
</dbReference>
<comment type="function">
    <text evidence="1 9">May be involved in recombinational repair of damaged DNA.</text>
</comment>
<sequence length="556" mass="61577">MLRELFIKKFAVIDELRVELHEGLNVLTGETGAGKSIVVDALGLILGQRGQSNFIKTGAKETVVEAIFDAVSVASTEALGIDVSEELIIRRVVSSTGKNRSFINDSSVGIATVTEIGSTLVDIHSQHENQSLMSKSRQMRLLDSFGRTEDAVKDYSITLGRYRAMLDERARLAQNISNRDKRIEILRFQIDEITAADLDAKEAETLSKERAVLANLTTLKELSEGAYEVLHKRDGAMEDQSAVVVDSLEKLTKIDESASEILSMAKETQSYIKELSVMLRRYKDNIDFVPERLDTIETRLEAIRKLERKYGETVEVILNYRDSAVAELDELTAVNEKLDSIEAEIASARKRLEAAAEDISKQRAVTARRLESEIASTLKVLAMPKARLEISLTLNRNEDGSLKLLNDGADTVEFLFTANPGEPLKQLQKIASGGELSRVMLALKSAFAEYDDIPVLVFDEVDAGIGGETAERVADKLKELSKRRQVLCVTHLPQIASRADNHLMIHKHVSDDAVAITVETLYGQDRQVELARMLSGSITDISLEHARELLKKGGDV</sequence>
<reference evidence="12 13" key="1">
    <citation type="submission" date="2015-11" db="EMBL/GenBank/DDBJ databases">
        <authorList>
            <person name="Lin W."/>
        </authorList>
    </citation>
    <scope>NUCLEOTIDE SEQUENCE [LARGE SCALE GENOMIC DNA]</scope>
    <source>
        <strain evidence="12 13">HCH-1</strain>
    </source>
</reference>
<evidence type="ECO:0000256" key="1">
    <source>
        <dbReference type="ARBA" id="ARBA00003618"/>
    </source>
</evidence>
<name>A0ABR5SBL5_9BACT</name>
<organism evidence="12 13">
    <name type="scientific">Candidatus Magnetominusculus xianensis</name>
    <dbReference type="NCBI Taxonomy" id="1748249"/>
    <lineage>
        <taxon>Bacteria</taxon>
        <taxon>Pseudomonadati</taxon>
        <taxon>Nitrospirota</taxon>
        <taxon>Nitrospiria</taxon>
        <taxon>Nitrospirales</taxon>
        <taxon>Nitrospiraceae</taxon>
        <taxon>Candidatus Magnetominusculus</taxon>
    </lineage>
</organism>
<evidence type="ECO:0000256" key="2">
    <source>
        <dbReference type="ARBA" id="ARBA00009441"/>
    </source>
</evidence>
<evidence type="ECO:0000313" key="12">
    <source>
        <dbReference type="EMBL" id="KWT78174.1"/>
    </source>
</evidence>
<feature type="domain" description="RecF/RecN/SMC N-terminal" evidence="11">
    <location>
        <begin position="1"/>
        <end position="507"/>
    </location>
</feature>
<evidence type="ECO:0000256" key="7">
    <source>
        <dbReference type="ARBA" id="ARBA00023204"/>
    </source>
</evidence>
<evidence type="ECO:0000256" key="9">
    <source>
        <dbReference type="PIRNR" id="PIRNR003128"/>
    </source>
</evidence>
<evidence type="ECO:0000256" key="4">
    <source>
        <dbReference type="ARBA" id="ARBA00022741"/>
    </source>
</evidence>
<evidence type="ECO:0000256" key="6">
    <source>
        <dbReference type="ARBA" id="ARBA00022840"/>
    </source>
</evidence>
<dbReference type="RefSeq" id="WP_236861799.1">
    <property type="nucleotide sequence ID" value="NZ_LNQR01000119.1"/>
</dbReference>
<dbReference type="SUPFAM" id="SSF52540">
    <property type="entry name" value="P-loop containing nucleoside triphosphate hydrolases"/>
    <property type="match status" value="1"/>
</dbReference>
<dbReference type="Pfam" id="PF02463">
    <property type="entry name" value="SMC_N"/>
    <property type="match status" value="1"/>
</dbReference>
<evidence type="ECO:0000256" key="8">
    <source>
        <dbReference type="ARBA" id="ARBA00033408"/>
    </source>
</evidence>
<evidence type="ECO:0000256" key="5">
    <source>
        <dbReference type="ARBA" id="ARBA00022763"/>
    </source>
</evidence>
<dbReference type="InterPro" id="IPR027417">
    <property type="entry name" value="P-loop_NTPase"/>
</dbReference>
<dbReference type="PANTHER" id="PTHR11059">
    <property type="entry name" value="DNA REPAIR PROTEIN RECN"/>
    <property type="match status" value="1"/>
</dbReference>
<evidence type="ECO:0000259" key="11">
    <source>
        <dbReference type="Pfam" id="PF02463"/>
    </source>
</evidence>
<dbReference type="EMBL" id="LNQR01000119">
    <property type="protein sequence ID" value="KWT78174.1"/>
    <property type="molecule type" value="Genomic_DNA"/>
</dbReference>
<dbReference type="InterPro" id="IPR004604">
    <property type="entry name" value="DNA_recomb/repair_RecN"/>
</dbReference>
<dbReference type="Gene3D" id="3.40.50.300">
    <property type="entry name" value="P-loop containing nucleotide triphosphate hydrolases"/>
    <property type="match status" value="2"/>
</dbReference>
<dbReference type="NCBIfam" id="TIGR00634">
    <property type="entry name" value="recN"/>
    <property type="match status" value="1"/>
</dbReference>
<keyword evidence="13" id="KW-1185">Reference proteome</keyword>